<dbReference type="InterPro" id="IPR006448">
    <property type="entry name" value="Phage_term_ssu_P27"/>
</dbReference>
<sequence length="131" mass="14018">MSSKHLRGVKPAVSADAEALTKAPPAPDYLSSQAKAEWRRIMPQLIARQIITRADLAGIENYCSAAGAARQIAEIINSMPVPDLKLGGLQIRYMQTARQLAAEYGLTPTSRARIGSNATGDDDDDNPLAVT</sequence>
<gene>
    <name evidence="2" type="ORF">C5F48_20865</name>
</gene>
<dbReference type="AlphaFoldDB" id="A0A2T4JPI2"/>
<dbReference type="EMBL" id="PZKG01000176">
    <property type="protein sequence ID" value="PTE19815.1"/>
    <property type="molecule type" value="Genomic_DNA"/>
</dbReference>
<dbReference type="RefSeq" id="WP_107665704.1">
    <property type="nucleotide sequence ID" value="NZ_PZKG01000176.1"/>
</dbReference>
<dbReference type="OrthoDB" id="7843333at2"/>
<comment type="caution">
    <text evidence="2">The sequence shown here is derived from an EMBL/GenBank/DDBJ whole genome shotgun (WGS) entry which is preliminary data.</text>
</comment>
<evidence type="ECO:0000313" key="2">
    <source>
        <dbReference type="EMBL" id="PTE19815.1"/>
    </source>
</evidence>
<evidence type="ECO:0000256" key="1">
    <source>
        <dbReference type="SAM" id="MobiDB-lite"/>
    </source>
</evidence>
<dbReference type="NCBIfam" id="TIGR01558">
    <property type="entry name" value="sm_term_P27"/>
    <property type="match status" value="1"/>
</dbReference>
<feature type="region of interest" description="Disordered" evidence="1">
    <location>
        <begin position="111"/>
        <end position="131"/>
    </location>
</feature>
<organism evidence="2 3">
    <name type="scientific">Cereibacter changlensis JA139</name>
    <dbReference type="NCBI Taxonomy" id="1188249"/>
    <lineage>
        <taxon>Bacteria</taxon>
        <taxon>Pseudomonadati</taxon>
        <taxon>Pseudomonadota</taxon>
        <taxon>Alphaproteobacteria</taxon>
        <taxon>Rhodobacterales</taxon>
        <taxon>Paracoccaceae</taxon>
        <taxon>Cereibacter</taxon>
    </lineage>
</organism>
<accession>A0A2T4JPI2</accession>
<dbReference type="Proteomes" id="UP000241010">
    <property type="component" value="Unassembled WGS sequence"/>
</dbReference>
<dbReference type="Pfam" id="PF05119">
    <property type="entry name" value="Terminase_4"/>
    <property type="match status" value="1"/>
</dbReference>
<keyword evidence="3" id="KW-1185">Reference proteome</keyword>
<evidence type="ECO:0000313" key="3">
    <source>
        <dbReference type="Proteomes" id="UP000241010"/>
    </source>
</evidence>
<proteinExistence type="predicted"/>
<name>A0A2T4JPI2_9RHOB</name>
<reference evidence="2 3" key="1">
    <citation type="submission" date="2018-03" db="EMBL/GenBank/DDBJ databases">
        <title>Cereibacter changlensis.</title>
        <authorList>
            <person name="Meyer T.E."/>
            <person name="Miller S."/>
            <person name="Lodha T."/>
            <person name="Gandham S."/>
            <person name="Chintalapati S."/>
            <person name="Chintalapati V.R."/>
        </authorList>
    </citation>
    <scope>NUCLEOTIDE SEQUENCE [LARGE SCALE GENOMIC DNA]</scope>
    <source>
        <strain evidence="2 3">JA139</strain>
    </source>
</reference>
<feature type="compositionally biased region" description="Acidic residues" evidence="1">
    <location>
        <begin position="120"/>
        <end position="131"/>
    </location>
</feature>
<protein>
    <submittedName>
        <fullName evidence="2">Phage terminase small subunit P27 family</fullName>
    </submittedName>
</protein>